<evidence type="ECO:0000256" key="3">
    <source>
        <dbReference type="ARBA" id="ARBA00022884"/>
    </source>
</evidence>
<sequence length="122" mass="13893">MDHIKEKLRKRTRRHLRIRREVVGTAERPRLSVYRSLKHIYCQIINDIEGRTLVAASTQSPDLRSQIKYGGNAAAAEIVGKKIAEEAKNKGITKVVFDKGGYKYHGRIKALAEAARKYNLSF</sequence>
<dbReference type="PANTHER" id="PTHR12899:SF3">
    <property type="entry name" value="LARGE RIBOSOMAL SUBUNIT PROTEIN UL18M"/>
    <property type="match status" value="1"/>
</dbReference>
<dbReference type="HAMAP" id="MF_01337_B">
    <property type="entry name" value="Ribosomal_uL18_B"/>
    <property type="match status" value="1"/>
</dbReference>
<evidence type="ECO:0000256" key="4">
    <source>
        <dbReference type="ARBA" id="ARBA00022980"/>
    </source>
</evidence>
<keyword evidence="2 7" id="KW-0699">rRNA-binding</keyword>
<dbReference type="Gene3D" id="3.30.420.100">
    <property type="match status" value="1"/>
</dbReference>
<comment type="subunit">
    <text evidence="7">Part of the 50S ribosomal subunit; part of the 5S rRNA/L5/L18/L25 subcomplex. Contacts the 5S and 23S rRNAs.</text>
</comment>
<dbReference type="InterPro" id="IPR005484">
    <property type="entry name" value="Ribosomal_uL18_bac/plant/anim"/>
</dbReference>
<dbReference type="GO" id="GO:0006412">
    <property type="term" value="P:translation"/>
    <property type="evidence" value="ECO:0007669"/>
    <property type="project" value="UniProtKB-UniRule"/>
</dbReference>
<dbReference type="FunFam" id="3.30.420.100:FF:000001">
    <property type="entry name" value="50S ribosomal protein L18"/>
    <property type="match status" value="1"/>
</dbReference>
<comment type="similarity">
    <text evidence="1 7">Belongs to the universal ribosomal protein uL18 family.</text>
</comment>
<evidence type="ECO:0000256" key="6">
    <source>
        <dbReference type="ARBA" id="ARBA00035197"/>
    </source>
</evidence>
<proteinExistence type="inferred from homology"/>
<dbReference type="GO" id="GO:0008097">
    <property type="term" value="F:5S rRNA binding"/>
    <property type="evidence" value="ECO:0007669"/>
    <property type="project" value="TreeGrafter"/>
</dbReference>
<dbReference type="GO" id="GO:0003735">
    <property type="term" value="F:structural constituent of ribosome"/>
    <property type="evidence" value="ECO:0007669"/>
    <property type="project" value="InterPro"/>
</dbReference>
<dbReference type="EMBL" id="KT006998">
    <property type="protein sequence ID" value="AKQ02220.1"/>
    <property type="molecule type" value="Genomic_DNA"/>
</dbReference>
<evidence type="ECO:0000256" key="5">
    <source>
        <dbReference type="ARBA" id="ARBA00023274"/>
    </source>
</evidence>
<dbReference type="InterPro" id="IPR057268">
    <property type="entry name" value="Ribosomal_L18"/>
</dbReference>
<protein>
    <recommendedName>
        <fullName evidence="6 7">Large ribosomal subunit protein uL18</fullName>
    </recommendedName>
</protein>
<dbReference type="CDD" id="cd00432">
    <property type="entry name" value="Ribosomal_L18_L5e"/>
    <property type="match status" value="1"/>
</dbReference>
<dbReference type="AlphaFoldDB" id="A0A0H4T654"/>
<organism evidence="8">
    <name type="scientific">uncultured planctomycete Rifle_16ft_4_minimus_36480</name>
    <dbReference type="NCBI Taxonomy" id="1665204"/>
    <lineage>
        <taxon>Bacteria</taxon>
        <taxon>Pseudomonadati</taxon>
        <taxon>Planctomycetota</taxon>
        <taxon>Planctomycetia</taxon>
        <taxon>Planctomycetales</taxon>
        <taxon>environmental samples</taxon>
    </lineage>
</organism>
<keyword evidence="4 7" id="KW-0689">Ribosomal protein</keyword>
<reference evidence="8" key="1">
    <citation type="journal article" date="2015" name="ISME J.">
        <title>Aquifer environment selects for microbial species cohorts in sediment and groundwater.</title>
        <authorList>
            <person name="Hug L.A."/>
            <person name="Thomas B.C."/>
            <person name="Brown C.T."/>
            <person name="Frischkorn K.R."/>
            <person name="Williams K.H."/>
            <person name="Tringe S.G."/>
            <person name="Banfield J.F."/>
        </authorList>
    </citation>
    <scope>NUCLEOTIDE SEQUENCE</scope>
</reference>
<dbReference type="Pfam" id="PF00861">
    <property type="entry name" value="Ribosomal_L18p"/>
    <property type="match status" value="1"/>
</dbReference>
<gene>
    <name evidence="7 8" type="primary">rplR</name>
</gene>
<dbReference type="NCBIfam" id="TIGR00060">
    <property type="entry name" value="L18_bact"/>
    <property type="match status" value="1"/>
</dbReference>
<keyword evidence="5 7" id="KW-0687">Ribonucleoprotein</keyword>
<dbReference type="GO" id="GO:0022625">
    <property type="term" value="C:cytosolic large ribosomal subunit"/>
    <property type="evidence" value="ECO:0007669"/>
    <property type="project" value="TreeGrafter"/>
</dbReference>
<dbReference type="InterPro" id="IPR004389">
    <property type="entry name" value="Ribosomal_uL18_bac-type"/>
</dbReference>
<keyword evidence="3 7" id="KW-0694">RNA-binding</keyword>
<evidence type="ECO:0000313" key="8">
    <source>
        <dbReference type="EMBL" id="AKQ02220.1"/>
    </source>
</evidence>
<accession>A0A0H4T654</accession>
<dbReference type="PANTHER" id="PTHR12899">
    <property type="entry name" value="39S RIBOSOMAL PROTEIN L18, MITOCHONDRIAL"/>
    <property type="match status" value="1"/>
</dbReference>
<dbReference type="SUPFAM" id="SSF53137">
    <property type="entry name" value="Translational machinery components"/>
    <property type="match status" value="1"/>
</dbReference>
<evidence type="ECO:0000256" key="1">
    <source>
        <dbReference type="ARBA" id="ARBA00007116"/>
    </source>
</evidence>
<evidence type="ECO:0000256" key="2">
    <source>
        <dbReference type="ARBA" id="ARBA00022730"/>
    </source>
</evidence>
<name>A0A0H4T654_9BACT</name>
<evidence type="ECO:0000256" key="7">
    <source>
        <dbReference type="HAMAP-Rule" id="MF_01337"/>
    </source>
</evidence>
<comment type="function">
    <text evidence="7">This is one of the proteins that bind and probably mediate the attachment of the 5S RNA into the large ribosomal subunit, where it forms part of the central protuberance.</text>
</comment>